<dbReference type="SUPFAM" id="SSF46689">
    <property type="entry name" value="Homeodomain-like"/>
    <property type="match status" value="2"/>
</dbReference>
<dbReference type="SMART" id="SM00342">
    <property type="entry name" value="HTH_ARAC"/>
    <property type="match status" value="1"/>
</dbReference>
<dbReference type="InterPro" id="IPR009057">
    <property type="entry name" value="Homeodomain-like_sf"/>
</dbReference>
<dbReference type="GO" id="GO:0043565">
    <property type="term" value="F:sequence-specific DNA binding"/>
    <property type="evidence" value="ECO:0007669"/>
    <property type="project" value="InterPro"/>
</dbReference>
<evidence type="ECO:0000313" key="7">
    <source>
        <dbReference type="Proteomes" id="UP000270834"/>
    </source>
</evidence>
<evidence type="ECO:0000256" key="3">
    <source>
        <dbReference type="ARBA" id="ARBA00023159"/>
    </source>
</evidence>
<dbReference type="Pfam" id="PF02311">
    <property type="entry name" value="AraC_binding"/>
    <property type="match status" value="1"/>
</dbReference>
<name>A0A3M5DU27_PSEAI</name>
<dbReference type="PANTHER" id="PTHR43280:SF30">
    <property type="entry name" value="MMSAB OPERON REGULATORY PROTEIN"/>
    <property type="match status" value="1"/>
</dbReference>
<sequence>MFMDYIAEPATDMSHTSDWPLPADSLRLPIPAALLEKLAVHPLSRDLYPTSLGHYRRARDHRMSRERHDEHLLIYCSEGQGLLRVREGEAWREYRVGSGDLLWLPPGMAHDYAADDRQPWTIFWTHLRGDSATWLQHSAGYRDTPLRHWGLQHALLGGFEQLLEVRHSGYRFQHFLLAASRLRSLLCQLPLLRPLREGSLDLDGLHAYMREHLHARLELERLAAFCNLSKFHFVSRYKAITGRTPIQHFLHLKIEYACQLLDSSDQSVARVGQAVGYDDSYYFSRLFSKVMGLSPSAYRQRVRQGEGGA</sequence>
<dbReference type="CDD" id="cd06986">
    <property type="entry name" value="cupin_MmsR-like_N"/>
    <property type="match status" value="1"/>
</dbReference>
<dbReference type="Proteomes" id="UP000270834">
    <property type="component" value="Unassembled WGS sequence"/>
</dbReference>
<dbReference type="PROSITE" id="PS01124">
    <property type="entry name" value="HTH_ARAC_FAMILY_2"/>
    <property type="match status" value="1"/>
</dbReference>
<evidence type="ECO:0000259" key="5">
    <source>
        <dbReference type="PROSITE" id="PS01124"/>
    </source>
</evidence>
<comment type="caution">
    <text evidence="6">The sequence shown here is derived from an EMBL/GenBank/DDBJ whole genome shotgun (WGS) entry which is preliminary data.</text>
</comment>
<dbReference type="Gene3D" id="1.10.10.60">
    <property type="entry name" value="Homeodomain-like"/>
    <property type="match status" value="2"/>
</dbReference>
<dbReference type="InterPro" id="IPR003313">
    <property type="entry name" value="AraC-bd"/>
</dbReference>
<dbReference type="PRINTS" id="PR00032">
    <property type="entry name" value="HTHARAC"/>
</dbReference>
<feature type="domain" description="HTH araC/xylS-type" evidence="5">
    <location>
        <begin position="203"/>
        <end position="301"/>
    </location>
</feature>
<dbReference type="GO" id="GO:0009893">
    <property type="term" value="P:positive regulation of metabolic process"/>
    <property type="evidence" value="ECO:0007669"/>
    <property type="project" value="UniProtKB-ARBA"/>
</dbReference>
<dbReference type="Gene3D" id="2.60.120.280">
    <property type="entry name" value="Regulatory protein AraC"/>
    <property type="match status" value="1"/>
</dbReference>
<evidence type="ECO:0000256" key="4">
    <source>
        <dbReference type="ARBA" id="ARBA00023163"/>
    </source>
</evidence>
<evidence type="ECO:0000313" key="6">
    <source>
        <dbReference type="EMBL" id="RMS52767.1"/>
    </source>
</evidence>
<dbReference type="GO" id="GO:0003700">
    <property type="term" value="F:DNA-binding transcription factor activity"/>
    <property type="evidence" value="ECO:0007669"/>
    <property type="project" value="InterPro"/>
</dbReference>
<dbReference type="InterPro" id="IPR018062">
    <property type="entry name" value="HTH_AraC-typ_CS"/>
</dbReference>
<dbReference type="InterPro" id="IPR037923">
    <property type="entry name" value="HTH-like"/>
</dbReference>
<accession>A0A3M5DU27</accession>
<dbReference type="AlphaFoldDB" id="A0A3M5DU27"/>
<keyword evidence="1" id="KW-0805">Transcription regulation</keyword>
<reference evidence="6 7" key="1">
    <citation type="submission" date="2018-08" db="EMBL/GenBank/DDBJ databases">
        <title>Recombination of ecologically and evolutionarily significant loci maintains genetic cohesion in the Pseudomonas syringae species complex.</title>
        <authorList>
            <person name="Dillon M."/>
            <person name="Thakur S."/>
            <person name="Almeida R.N.D."/>
            <person name="Weir B.S."/>
            <person name="Guttman D.S."/>
        </authorList>
    </citation>
    <scope>NUCLEOTIDE SEQUENCE [LARGE SCALE GENOMIC DNA]</scope>
    <source>
        <strain evidence="6 7">ICMP 7846</strain>
    </source>
</reference>
<dbReference type="EMBL" id="RBSQ01000764">
    <property type="protein sequence ID" value="RMS52767.1"/>
    <property type="molecule type" value="Genomic_DNA"/>
</dbReference>
<keyword evidence="3" id="KW-0010">Activator</keyword>
<dbReference type="PROSITE" id="PS00041">
    <property type="entry name" value="HTH_ARAC_FAMILY_1"/>
    <property type="match status" value="1"/>
</dbReference>
<dbReference type="InterPro" id="IPR018060">
    <property type="entry name" value="HTH_AraC"/>
</dbReference>
<protein>
    <recommendedName>
        <fullName evidence="5">HTH araC/xylS-type domain-containing protein</fullName>
    </recommendedName>
</protein>
<evidence type="ECO:0000256" key="2">
    <source>
        <dbReference type="ARBA" id="ARBA00023125"/>
    </source>
</evidence>
<organism evidence="6 7">
    <name type="scientific">Pseudomonas aeruginosa</name>
    <dbReference type="NCBI Taxonomy" id="287"/>
    <lineage>
        <taxon>Bacteria</taxon>
        <taxon>Pseudomonadati</taxon>
        <taxon>Pseudomonadota</taxon>
        <taxon>Gammaproteobacteria</taxon>
        <taxon>Pseudomonadales</taxon>
        <taxon>Pseudomonadaceae</taxon>
        <taxon>Pseudomonas</taxon>
    </lineage>
</organism>
<gene>
    <name evidence="6" type="ORF">ALP65_03652</name>
</gene>
<keyword evidence="4" id="KW-0804">Transcription</keyword>
<dbReference type="PANTHER" id="PTHR43280">
    <property type="entry name" value="ARAC-FAMILY TRANSCRIPTIONAL REGULATOR"/>
    <property type="match status" value="1"/>
</dbReference>
<evidence type="ECO:0000256" key="1">
    <source>
        <dbReference type="ARBA" id="ARBA00023015"/>
    </source>
</evidence>
<keyword evidence="2" id="KW-0238">DNA-binding</keyword>
<dbReference type="SUPFAM" id="SSF51215">
    <property type="entry name" value="Regulatory protein AraC"/>
    <property type="match status" value="1"/>
</dbReference>
<dbReference type="Pfam" id="PF12833">
    <property type="entry name" value="HTH_18"/>
    <property type="match status" value="1"/>
</dbReference>
<proteinExistence type="predicted"/>
<dbReference type="InterPro" id="IPR020449">
    <property type="entry name" value="Tscrpt_reg_AraC-type_HTH"/>
</dbReference>